<dbReference type="GO" id="GO:0000978">
    <property type="term" value="F:RNA polymerase II cis-regulatory region sequence-specific DNA binding"/>
    <property type="evidence" value="ECO:0007669"/>
    <property type="project" value="TreeGrafter"/>
</dbReference>
<dbReference type="PANTHER" id="PTHR11829">
    <property type="entry name" value="FORKHEAD BOX PROTEIN"/>
    <property type="match status" value="1"/>
</dbReference>
<dbReference type="Proteomes" id="UP000016932">
    <property type="component" value="Unassembled WGS sequence"/>
</dbReference>
<dbReference type="Gene3D" id="1.10.10.10">
    <property type="entry name" value="Winged helix-like DNA-binding domain superfamily/Winged helix DNA-binding domain"/>
    <property type="match status" value="1"/>
</dbReference>
<dbReference type="InterPro" id="IPR036388">
    <property type="entry name" value="WH-like_DNA-bd_sf"/>
</dbReference>
<dbReference type="InterPro" id="IPR030456">
    <property type="entry name" value="TF_fork_head_CS_2"/>
</dbReference>
<dbReference type="GO" id="GO:0009653">
    <property type="term" value="P:anatomical structure morphogenesis"/>
    <property type="evidence" value="ECO:0007669"/>
    <property type="project" value="TreeGrafter"/>
</dbReference>
<accession>M3AE97</accession>
<evidence type="ECO:0000259" key="4">
    <source>
        <dbReference type="PROSITE" id="PS50039"/>
    </source>
</evidence>
<evidence type="ECO:0000313" key="5">
    <source>
        <dbReference type="EMBL" id="EME82896.1"/>
    </source>
</evidence>
<dbReference type="OrthoDB" id="5402974at2759"/>
<dbReference type="PANTHER" id="PTHR11829:SF343">
    <property type="entry name" value="FORK-HEAD DOMAIN-CONTAINING PROTEIN"/>
    <property type="match status" value="1"/>
</dbReference>
<dbReference type="Pfam" id="PF00250">
    <property type="entry name" value="Forkhead"/>
    <property type="match status" value="1"/>
</dbReference>
<dbReference type="EMBL" id="KB446558">
    <property type="protein sequence ID" value="EME82896.1"/>
    <property type="molecule type" value="Genomic_DNA"/>
</dbReference>
<dbReference type="AlphaFoldDB" id="M3AE97"/>
<feature type="non-terminal residue" evidence="5">
    <location>
        <position position="80"/>
    </location>
</feature>
<keyword evidence="6" id="KW-1185">Reference proteome</keyword>
<evidence type="ECO:0000256" key="3">
    <source>
        <dbReference type="PROSITE-ProRule" id="PRU00089"/>
    </source>
</evidence>
<protein>
    <recommendedName>
        <fullName evidence="4">Fork-head domain-containing protein</fullName>
    </recommendedName>
</protein>
<sequence length="80" mass="9445">EQLKKPTMTYIYIIDEILMNIEGGQADLQTIYDKIQKRWPFFKYKVNSVGWQSSVRHNLLQSDRFVEAGKSGKGKYWTID</sequence>
<dbReference type="eggNOG" id="KOG2294">
    <property type="taxonomic scope" value="Eukaryota"/>
</dbReference>
<dbReference type="SMART" id="SM00339">
    <property type="entry name" value="FH"/>
    <property type="match status" value="1"/>
</dbReference>
<dbReference type="PRINTS" id="PR00053">
    <property type="entry name" value="FORKHEAD"/>
</dbReference>
<evidence type="ECO:0000256" key="1">
    <source>
        <dbReference type="ARBA" id="ARBA00023125"/>
    </source>
</evidence>
<dbReference type="InterPro" id="IPR001766">
    <property type="entry name" value="Fork_head_dom"/>
</dbReference>
<feature type="domain" description="Fork-head" evidence="4">
    <location>
        <begin position="5"/>
        <end position="80"/>
    </location>
</feature>
<organism evidence="5 6">
    <name type="scientific">Pseudocercospora fijiensis (strain CIRAD86)</name>
    <name type="common">Black leaf streak disease fungus</name>
    <name type="synonym">Mycosphaerella fijiensis</name>
    <dbReference type="NCBI Taxonomy" id="383855"/>
    <lineage>
        <taxon>Eukaryota</taxon>
        <taxon>Fungi</taxon>
        <taxon>Dikarya</taxon>
        <taxon>Ascomycota</taxon>
        <taxon>Pezizomycotina</taxon>
        <taxon>Dothideomycetes</taxon>
        <taxon>Dothideomycetidae</taxon>
        <taxon>Mycosphaerellales</taxon>
        <taxon>Mycosphaerellaceae</taxon>
        <taxon>Pseudocercospora</taxon>
    </lineage>
</organism>
<dbReference type="GO" id="GO:0005634">
    <property type="term" value="C:nucleus"/>
    <property type="evidence" value="ECO:0007669"/>
    <property type="project" value="UniProtKB-SubCell"/>
</dbReference>
<dbReference type="InterPro" id="IPR050211">
    <property type="entry name" value="FOX_domain-containing"/>
</dbReference>
<dbReference type="InterPro" id="IPR036390">
    <property type="entry name" value="WH_DNA-bd_sf"/>
</dbReference>
<evidence type="ECO:0000256" key="2">
    <source>
        <dbReference type="ARBA" id="ARBA00023242"/>
    </source>
</evidence>
<feature type="DNA-binding region" description="Fork-head" evidence="3">
    <location>
        <begin position="5"/>
        <end position="80"/>
    </location>
</feature>
<proteinExistence type="predicted"/>
<dbReference type="GO" id="GO:0030154">
    <property type="term" value="P:cell differentiation"/>
    <property type="evidence" value="ECO:0007669"/>
    <property type="project" value="TreeGrafter"/>
</dbReference>
<evidence type="ECO:0000313" key="6">
    <source>
        <dbReference type="Proteomes" id="UP000016932"/>
    </source>
</evidence>
<keyword evidence="1 3" id="KW-0238">DNA-binding</keyword>
<dbReference type="PROSITE" id="PS50039">
    <property type="entry name" value="FORK_HEAD_3"/>
    <property type="match status" value="1"/>
</dbReference>
<dbReference type="GeneID" id="19335576"/>
<gene>
    <name evidence="5" type="ORF">MYCFIDRAFT_19639</name>
</gene>
<feature type="non-terminal residue" evidence="5">
    <location>
        <position position="1"/>
    </location>
</feature>
<keyword evidence="2 3" id="KW-0539">Nucleus</keyword>
<name>M3AE97_PSEFD</name>
<dbReference type="GO" id="GO:0000981">
    <property type="term" value="F:DNA-binding transcription factor activity, RNA polymerase II-specific"/>
    <property type="evidence" value="ECO:0007669"/>
    <property type="project" value="TreeGrafter"/>
</dbReference>
<dbReference type="VEuPathDB" id="FungiDB:MYCFIDRAFT_19639"/>
<dbReference type="SUPFAM" id="SSF46785">
    <property type="entry name" value="Winged helix' DNA-binding domain"/>
    <property type="match status" value="1"/>
</dbReference>
<dbReference type="KEGG" id="pfj:MYCFIDRAFT_19639"/>
<reference evidence="5 6" key="1">
    <citation type="journal article" date="2012" name="PLoS Pathog.">
        <title>Diverse lifestyles and strategies of plant pathogenesis encoded in the genomes of eighteen Dothideomycetes fungi.</title>
        <authorList>
            <person name="Ohm R.A."/>
            <person name="Feau N."/>
            <person name="Henrissat B."/>
            <person name="Schoch C.L."/>
            <person name="Horwitz B.A."/>
            <person name="Barry K.W."/>
            <person name="Condon B.J."/>
            <person name="Copeland A.C."/>
            <person name="Dhillon B."/>
            <person name="Glaser F."/>
            <person name="Hesse C.N."/>
            <person name="Kosti I."/>
            <person name="LaButti K."/>
            <person name="Lindquist E.A."/>
            <person name="Lucas S."/>
            <person name="Salamov A.A."/>
            <person name="Bradshaw R.E."/>
            <person name="Ciuffetti L."/>
            <person name="Hamelin R.C."/>
            <person name="Kema G.H.J."/>
            <person name="Lawrence C."/>
            <person name="Scott J.A."/>
            <person name="Spatafora J.W."/>
            <person name="Turgeon B.G."/>
            <person name="de Wit P.J.G.M."/>
            <person name="Zhong S."/>
            <person name="Goodwin S.B."/>
            <person name="Grigoriev I.V."/>
        </authorList>
    </citation>
    <scope>NUCLEOTIDE SEQUENCE [LARGE SCALE GENOMIC DNA]</scope>
    <source>
        <strain evidence="5 6">CIRAD86</strain>
    </source>
</reference>
<dbReference type="HOGENOM" id="CLU_2596685_0_0_1"/>
<comment type="subcellular location">
    <subcellularLocation>
        <location evidence="3">Nucleus</location>
    </subcellularLocation>
</comment>
<dbReference type="RefSeq" id="XP_007925709.1">
    <property type="nucleotide sequence ID" value="XM_007927518.1"/>
</dbReference>
<dbReference type="PROSITE" id="PS00658">
    <property type="entry name" value="FORK_HEAD_2"/>
    <property type="match status" value="1"/>
</dbReference>